<reference evidence="3 4" key="1">
    <citation type="submission" date="2020-08" db="EMBL/GenBank/DDBJ databases">
        <title>Novel species isolated from subtropical streams in China.</title>
        <authorList>
            <person name="Lu H."/>
        </authorList>
    </citation>
    <scope>NUCLEOTIDE SEQUENCE [LARGE SCALE GENOMIC DNA]</scope>
    <source>
        <strain evidence="3 4">CCTCC AB 2015119</strain>
    </source>
</reference>
<dbReference type="PANTHER" id="PTHR43540:SF6">
    <property type="entry name" value="ISOCHORISMATASE-LIKE DOMAIN-CONTAINING PROTEIN"/>
    <property type="match status" value="1"/>
</dbReference>
<accession>A0ABR6XIB3</accession>
<dbReference type="Pfam" id="PF00857">
    <property type="entry name" value="Isochorismatase"/>
    <property type="match status" value="1"/>
</dbReference>
<evidence type="ECO:0000256" key="1">
    <source>
        <dbReference type="ARBA" id="ARBA00022801"/>
    </source>
</evidence>
<dbReference type="SUPFAM" id="SSF52499">
    <property type="entry name" value="Isochorismatase-like hydrolases"/>
    <property type="match status" value="1"/>
</dbReference>
<dbReference type="PANTHER" id="PTHR43540">
    <property type="entry name" value="PEROXYUREIDOACRYLATE/UREIDOACRYLATE AMIDOHYDROLASE-RELATED"/>
    <property type="match status" value="1"/>
</dbReference>
<dbReference type="RefSeq" id="WP_190480484.1">
    <property type="nucleotide sequence ID" value="NZ_JACOFT010000005.1"/>
</dbReference>
<dbReference type="InterPro" id="IPR050272">
    <property type="entry name" value="Isochorismatase-like_hydrls"/>
</dbReference>
<feature type="domain" description="Isochorismatase-like" evidence="2">
    <location>
        <begin position="14"/>
        <end position="155"/>
    </location>
</feature>
<sequence>MSAPALNPSAPRRALIVIDVQNEYFSGQMRISYPDPQSSLQQIGRAMDAAHHAGIPVLIIQHSAPETSPVFARGSATWALHDELMQRPFDVLIEKAKASAFSGTTLDAQLQALQIDTLSIVGYMTHNCNASTVFEAAHRGYQVEILSDASGSLPYRNAAGAASAEEIHRVFQVVFHSNFASSCTTDQWLAALEQQVPLSRSNVYTSHQDAISKPPASREQP</sequence>
<proteinExistence type="predicted"/>
<dbReference type="CDD" id="cd01014">
    <property type="entry name" value="nicotinamidase_related"/>
    <property type="match status" value="1"/>
</dbReference>
<protein>
    <submittedName>
        <fullName evidence="3">Cysteine hydrolase</fullName>
    </submittedName>
</protein>
<dbReference type="EMBL" id="JACOFT010000005">
    <property type="protein sequence ID" value="MBC3812634.1"/>
    <property type="molecule type" value="Genomic_DNA"/>
</dbReference>
<dbReference type="GO" id="GO:0016787">
    <property type="term" value="F:hydrolase activity"/>
    <property type="evidence" value="ECO:0007669"/>
    <property type="project" value="UniProtKB-KW"/>
</dbReference>
<comment type="caution">
    <text evidence="3">The sequence shown here is derived from an EMBL/GenBank/DDBJ whole genome shotgun (WGS) entry which is preliminary data.</text>
</comment>
<dbReference type="InterPro" id="IPR036380">
    <property type="entry name" value="Isochorismatase-like_sf"/>
</dbReference>
<evidence type="ECO:0000313" key="3">
    <source>
        <dbReference type="EMBL" id="MBC3812634.1"/>
    </source>
</evidence>
<evidence type="ECO:0000259" key="2">
    <source>
        <dbReference type="Pfam" id="PF00857"/>
    </source>
</evidence>
<gene>
    <name evidence="3" type="ORF">H8K26_14390</name>
</gene>
<dbReference type="InterPro" id="IPR000868">
    <property type="entry name" value="Isochorismatase-like_dom"/>
</dbReference>
<keyword evidence="1 3" id="KW-0378">Hydrolase</keyword>
<dbReference type="Proteomes" id="UP000637632">
    <property type="component" value="Unassembled WGS sequence"/>
</dbReference>
<evidence type="ECO:0000313" key="4">
    <source>
        <dbReference type="Proteomes" id="UP000637632"/>
    </source>
</evidence>
<name>A0ABR6XIB3_9BURK</name>
<dbReference type="Gene3D" id="3.40.50.850">
    <property type="entry name" value="Isochorismatase-like"/>
    <property type="match status" value="1"/>
</dbReference>
<keyword evidence="4" id="KW-1185">Reference proteome</keyword>
<organism evidence="3 4">
    <name type="scientific">Undibacterium aquatile</name>
    <dbReference type="NCBI Taxonomy" id="1537398"/>
    <lineage>
        <taxon>Bacteria</taxon>
        <taxon>Pseudomonadati</taxon>
        <taxon>Pseudomonadota</taxon>
        <taxon>Betaproteobacteria</taxon>
        <taxon>Burkholderiales</taxon>
        <taxon>Oxalobacteraceae</taxon>
        <taxon>Undibacterium</taxon>
    </lineage>
</organism>